<sequence>MKIVVAGGSYEAEYIVSMLRGKENELIVINPSKEVASGIVKRLKTPVYVGSPWRKYALEEANAYDADAFIALSNNDADNYASCLLAKTVFNAKKCVCVVSNPKNVQIYTELGIDSVISSSYLLGQSIKNESSVEDLFKTLSLENGKIVMIEAVVLSKFKIANKMLKDIRFPNYASICCIERFPEVIIPKGDTYIEPKDKLFVICKSADQRKVMAFIRQEA</sequence>
<keyword evidence="2" id="KW-0406">Ion transport</keyword>
<dbReference type="PANTHER" id="PTHR43833">
    <property type="entry name" value="POTASSIUM CHANNEL PROTEIN 2-RELATED-RELATED"/>
    <property type="match status" value="1"/>
</dbReference>
<evidence type="ECO:0000313" key="5">
    <source>
        <dbReference type="EMBL" id="MBO8426574.1"/>
    </source>
</evidence>
<evidence type="ECO:0000256" key="2">
    <source>
        <dbReference type="ARBA" id="ARBA00023065"/>
    </source>
</evidence>
<dbReference type="Pfam" id="PF02080">
    <property type="entry name" value="TrkA_C"/>
    <property type="match status" value="1"/>
</dbReference>
<dbReference type="Pfam" id="PF02254">
    <property type="entry name" value="TrkA_N"/>
    <property type="match status" value="1"/>
</dbReference>
<dbReference type="PROSITE" id="PS51201">
    <property type="entry name" value="RCK_N"/>
    <property type="match status" value="1"/>
</dbReference>
<dbReference type="Gene3D" id="3.30.70.1450">
    <property type="entry name" value="Regulator of K+ conductance, C-terminal domain"/>
    <property type="match status" value="1"/>
</dbReference>
<dbReference type="PANTHER" id="PTHR43833:SF5">
    <property type="entry name" value="TRK SYSTEM POTASSIUM UPTAKE PROTEIN TRKA"/>
    <property type="match status" value="1"/>
</dbReference>
<comment type="caution">
    <text evidence="5">The sequence shown here is derived from an EMBL/GenBank/DDBJ whole genome shotgun (WGS) entry which is preliminary data.</text>
</comment>
<dbReference type="SUPFAM" id="SSF51735">
    <property type="entry name" value="NAD(P)-binding Rossmann-fold domains"/>
    <property type="match status" value="1"/>
</dbReference>
<dbReference type="InterPro" id="IPR036721">
    <property type="entry name" value="RCK_C_sf"/>
</dbReference>
<reference evidence="5" key="2">
    <citation type="journal article" date="2021" name="PeerJ">
        <title>Extensive microbial diversity within the chicken gut microbiome revealed by metagenomics and culture.</title>
        <authorList>
            <person name="Gilroy R."/>
            <person name="Ravi A."/>
            <person name="Getino M."/>
            <person name="Pursley I."/>
            <person name="Horton D.L."/>
            <person name="Alikhan N.F."/>
            <person name="Baker D."/>
            <person name="Gharbi K."/>
            <person name="Hall N."/>
            <person name="Watson M."/>
            <person name="Adriaenssens E.M."/>
            <person name="Foster-Nyarko E."/>
            <person name="Jarju S."/>
            <person name="Secka A."/>
            <person name="Antonio M."/>
            <person name="Oren A."/>
            <person name="Chaudhuri R.R."/>
            <person name="La Ragione R."/>
            <person name="Hildebrand F."/>
            <person name="Pallen M.J."/>
        </authorList>
    </citation>
    <scope>NUCLEOTIDE SEQUENCE</scope>
    <source>
        <strain evidence="5">17113</strain>
    </source>
</reference>
<feature type="domain" description="RCK N-terminal" evidence="3">
    <location>
        <begin position="1"/>
        <end position="117"/>
    </location>
</feature>
<dbReference type="GO" id="GO:0006813">
    <property type="term" value="P:potassium ion transport"/>
    <property type="evidence" value="ECO:0007669"/>
    <property type="project" value="InterPro"/>
</dbReference>
<dbReference type="AlphaFoldDB" id="A0A9D9GVY7"/>
<organism evidence="5 6">
    <name type="scientific">Candidatus Alloenteromonas pullistercoris</name>
    <dbReference type="NCBI Taxonomy" id="2840785"/>
    <lineage>
        <taxon>Bacteria</taxon>
        <taxon>Bacillati</taxon>
        <taxon>Bacillota</taxon>
        <taxon>Bacillota incertae sedis</taxon>
        <taxon>Candidatus Alloenteromonas</taxon>
    </lineage>
</organism>
<dbReference type="InterPro" id="IPR003148">
    <property type="entry name" value="RCK_N"/>
</dbReference>
<evidence type="ECO:0000313" key="6">
    <source>
        <dbReference type="Proteomes" id="UP000823634"/>
    </source>
</evidence>
<dbReference type="InterPro" id="IPR036291">
    <property type="entry name" value="NAD(P)-bd_dom_sf"/>
</dbReference>
<evidence type="ECO:0000259" key="3">
    <source>
        <dbReference type="PROSITE" id="PS51201"/>
    </source>
</evidence>
<evidence type="ECO:0000256" key="1">
    <source>
        <dbReference type="ARBA" id="ARBA00022448"/>
    </source>
</evidence>
<dbReference type="EMBL" id="JADINA010000029">
    <property type="protein sequence ID" value="MBO8426574.1"/>
    <property type="molecule type" value="Genomic_DNA"/>
</dbReference>
<proteinExistence type="predicted"/>
<dbReference type="InterPro" id="IPR006037">
    <property type="entry name" value="RCK_C"/>
</dbReference>
<evidence type="ECO:0000259" key="4">
    <source>
        <dbReference type="PROSITE" id="PS51202"/>
    </source>
</evidence>
<protein>
    <submittedName>
        <fullName evidence="5">TrkA family potassium uptake protein</fullName>
    </submittedName>
</protein>
<name>A0A9D9GVY7_9FIRM</name>
<accession>A0A9D9GVY7</accession>
<dbReference type="PROSITE" id="PS51202">
    <property type="entry name" value="RCK_C"/>
    <property type="match status" value="1"/>
</dbReference>
<feature type="domain" description="RCK C-terminal" evidence="4">
    <location>
        <begin position="137"/>
        <end position="218"/>
    </location>
</feature>
<reference evidence="5" key="1">
    <citation type="submission" date="2020-10" db="EMBL/GenBank/DDBJ databases">
        <authorList>
            <person name="Gilroy R."/>
        </authorList>
    </citation>
    <scope>NUCLEOTIDE SEQUENCE</scope>
    <source>
        <strain evidence="5">17113</strain>
    </source>
</reference>
<keyword evidence="1" id="KW-0813">Transport</keyword>
<dbReference type="InterPro" id="IPR050721">
    <property type="entry name" value="Trk_Ktr_HKT_K-transport"/>
</dbReference>
<dbReference type="SUPFAM" id="SSF116726">
    <property type="entry name" value="TrkA C-terminal domain-like"/>
    <property type="match status" value="1"/>
</dbReference>
<dbReference type="GO" id="GO:0008324">
    <property type="term" value="F:monoatomic cation transmembrane transporter activity"/>
    <property type="evidence" value="ECO:0007669"/>
    <property type="project" value="InterPro"/>
</dbReference>
<dbReference type="Proteomes" id="UP000823634">
    <property type="component" value="Unassembled WGS sequence"/>
</dbReference>
<gene>
    <name evidence="5" type="ORF">IAC61_04550</name>
</gene>
<dbReference type="Gene3D" id="3.40.50.720">
    <property type="entry name" value="NAD(P)-binding Rossmann-like Domain"/>
    <property type="match status" value="1"/>
</dbReference>